<protein>
    <recommendedName>
        <fullName evidence="2">Cupin type-2 domain-containing protein</fullName>
    </recommendedName>
</protein>
<dbReference type="SUPFAM" id="SSF51182">
    <property type="entry name" value="RmlC-like cupins"/>
    <property type="match status" value="1"/>
</dbReference>
<keyword evidence="4" id="KW-1185">Reference proteome</keyword>
<evidence type="ECO:0000313" key="3">
    <source>
        <dbReference type="EMBL" id="CAH0536507.1"/>
    </source>
</evidence>
<dbReference type="Pfam" id="PF07883">
    <property type="entry name" value="Cupin_2"/>
    <property type="match status" value="1"/>
</dbReference>
<organism evidence="3 4">
    <name type="scientific">Vibrio marisflavi CECT 7928</name>
    <dbReference type="NCBI Taxonomy" id="634439"/>
    <lineage>
        <taxon>Bacteria</taxon>
        <taxon>Pseudomonadati</taxon>
        <taxon>Pseudomonadota</taxon>
        <taxon>Gammaproteobacteria</taxon>
        <taxon>Vibrionales</taxon>
        <taxon>Vibrionaceae</taxon>
        <taxon>Vibrio</taxon>
    </lineage>
</organism>
<proteinExistence type="predicted"/>
<evidence type="ECO:0000313" key="4">
    <source>
        <dbReference type="Proteomes" id="UP000838748"/>
    </source>
</evidence>
<dbReference type="InterPro" id="IPR011051">
    <property type="entry name" value="RmlC_Cupin_sf"/>
</dbReference>
<evidence type="ECO:0000259" key="2">
    <source>
        <dbReference type="Pfam" id="PF07883"/>
    </source>
</evidence>
<keyword evidence="1" id="KW-0732">Signal</keyword>
<dbReference type="Proteomes" id="UP000838748">
    <property type="component" value="Unassembled WGS sequence"/>
</dbReference>
<dbReference type="RefSeq" id="WP_237359862.1">
    <property type="nucleotide sequence ID" value="NZ_CAKLDM010000001.1"/>
</dbReference>
<dbReference type="PANTHER" id="PTHR36156">
    <property type="entry name" value="SLR2101 PROTEIN"/>
    <property type="match status" value="1"/>
</dbReference>
<feature type="signal peptide" evidence="1">
    <location>
        <begin position="1"/>
        <end position="22"/>
    </location>
</feature>
<feature type="chain" id="PRO_5046846257" description="Cupin type-2 domain-containing protein" evidence="1">
    <location>
        <begin position="23"/>
        <end position="143"/>
    </location>
</feature>
<comment type="caution">
    <text evidence="3">The sequence shown here is derived from an EMBL/GenBank/DDBJ whole genome shotgun (WGS) entry which is preliminary data.</text>
</comment>
<dbReference type="InterPro" id="IPR014710">
    <property type="entry name" value="RmlC-like_jellyroll"/>
</dbReference>
<dbReference type="InterPro" id="IPR013096">
    <property type="entry name" value="Cupin_2"/>
</dbReference>
<dbReference type="PANTHER" id="PTHR36156:SF2">
    <property type="entry name" value="CUPIN TYPE-2 DOMAIN-CONTAINING PROTEIN"/>
    <property type="match status" value="1"/>
</dbReference>
<dbReference type="InterPro" id="IPR047142">
    <property type="entry name" value="OryJ/VirC-like"/>
</dbReference>
<feature type="domain" description="Cupin type-2" evidence="2">
    <location>
        <begin position="63"/>
        <end position="131"/>
    </location>
</feature>
<name>A0ABN8DYA8_9VIBR</name>
<evidence type="ECO:0000256" key="1">
    <source>
        <dbReference type="SAM" id="SignalP"/>
    </source>
</evidence>
<dbReference type="EMBL" id="CAKLDM010000001">
    <property type="protein sequence ID" value="CAH0536507.1"/>
    <property type="molecule type" value="Genomic_DNA"/>
</dbReference>
<dbReference type="Gene3D" id="2.60.120.10">
    <property type="entry name" value="Jelly Rolls"/>
    <property type="match status" value="1"/>
</dbReference>
<sequence>MDIKNLFFVLAISIGLTSGAYAQGEHEHGKAQVKVLAKSTKSWDGSTLPKYGQGQPEVQVLKITIPAGAKLPMHKHPVINAGYLMKGELEVTTEQGEKKTIKAGDALIEVTNKWHYGRNIGNEPAEIIVVYASTEGSPITVLK</sequence>
<accession>A0ABN8DYA8</accession>
<dbReference type="CDD" id="cd02236">
    <property type="entry name" value="cupin_CV2614-like"/>
    <property type="match status" value="1"/>
</dbReference>
<gene>
    <name evidence="3" type="ORF">VMF7928_00457</name>
</gene>
<reference evidence="3" key="1">
    <citation type="submission" date="2021-11" db="EMBL/GenBank/DDBJ databases">
        <authorList>
            <person name="Rodrigo-Torres L."/>
            <person name="Arahal R. D."/>
            <person name="Lucena T."/>
        </authorList>
    </citation>
    <scope>NUCLEOTIDE SEQUENCE</scope>
    <source>
        <strain evidence="3">CECT 7928</strain>
    </source>
</reference>